<keyword evidence="3" id="KW-1185">Reference proteome</keyword>
<accession>A0AA43ZSD9</accession>
<reference evidence="2" key="1">
    <citation type="submission" date="2023-07" db="EMBL/GenBank/DDBJ databases">
        <title>Between Cages and Wild: Unraveling the Impact of Captivity on Animal Microbiomes and Antimicrobial Resistance.</title>
        <authorList>
            <person name="Schmartz G.P."/>
            <person name="Rehner J."/>
            <person name="Schuff M.J."/>
            <person name="Becker S.L."/>
            <person name="Kravczyk M."/>
            <person name="Gurevich A."/>
            <person name="Francke R."/>
            <person name="Mueller R."/>
            <person name="Keller V."/>
            <person name="Keller A."/>
        </authorList>
    </citation>
    <scope>NUCLEOTIDE SEQUENCE</scope>
    <source>
        <strain evidence="2">S39M_St_73</strain>
    </source>
</reference>
<dbReference type="Pfam" id="PF20731">
    <property type="entry name" value="RE_NgoFVII_C"/>
    <property type="match status" value="1"/>
</dbReference>
<gene>
    <name evidence="2" type="ORF">Q4F26_06415</name>
</gene>
<proteinExistence type="predicted"/>
<dbReference type="InterPro" id="IPR048923">
    <property type="entry name" value="RE_NgoFVII_C"/>
</dbReference>
<evidence type="ECO:0000313" key="3">
    <source>
        <dbReference type="Proteomes" id="UP001171751"/>
    </source>
</evidence>
<organism evidence="2 3">
    <name type="scientific">Atopococcus tabaci</name>
    <dbReference type="NCBI Taxonomy" id="269774"/>
    <lineage>
        <taxon>Bacteria</taxon>
        <taxon>Bacillati</taxon>
        <taxon>Bacillota</taxon>
        <taxon>Bacilli</taxon>
        <taxon>Lactobacillales</taxon>
        <taxon>Carnobacteriaceae</taxon>
        <taxon>Atopococcus</taxon>
    </lineage>
</organism>
<feature type="domain" description="Restriction endonuclease type II NgoFVII C-terminal B3-like DNA-binding" evidence="1">
    <location>
        <begin position="232"/>
        <end position="346"/>
    </location>
</feature>
<name>A0AA43ZSD9_9LACT</name>
<comment type="caution">
    <text evidence="2">The sequence shown here is derived from an EMBL/GenBank/DDBJ whole genome shotgun (WGS) entry which is preliminary data.</text>
</comment>
<dbReference type="EMBL" id="JAUNQW010000044">
    <property type="protein sequence ID" value="MDO5457965.1"/>
    <property type="molecule type" value="Genomic_DNA"/>
</dbReference>
<evidence type="ECO:0000313" key="2">
    <source>
        <dbReference type="EMBL" id="MDO5457965.1"/>
    </source>
</evidence>
<evidence type="ECO:0000259" key="1">
    <source>
        <dbReference type="Pfam" id="PF20731"/>
    </source>
</evidence>
<dbReference type="Proteomes" id="UP001171751">
    <property type="component" value="Unassembled WGS sequence"/>
</dbReference>
<protein>
    <recommendedName>
        <fullName evidence="1">Restriction endonuclease type II NgoFVII C-terminal B3-like DNA-binding domain-containing protein</fullName>
    </recommendedName>
</protein>
<dbReference type="AlphaFoldDB" id="A0AA43ZSD9"/>
<sequence length="384" mass="43536">MENTTKEERDYYEKLLVLIGSLSNLFSNSKNPYLASRITENLFCRCLRAENLSRSDITADARKDGIGIGIKTWTGSSLQKIAEFNSQKPTYEHLDDEQMILRIAELRNERISFTMRAYGLSSMIYHCTIREKGIIKIVECPLVPIDLEHISNINRKKNVITFSDGINKYSFNTSKSTLYKDFSSVEALMILSVKIYDDPFSLLEEKLLGVVEGITSEPEKDSVYLPLYSFTKAKGKYVPDKNGLNLRFAGGRERNPYEVSIRISSEFNKLHRSFFPARDTAFELAMPNGAVISAKVCQDNDKALMSNPNKVLGHWLIDDVLKISPDTHITYDMLENFGVDSVKITKQSDNKYSITFAKIGSYDEFMGTNSDAGEDIDEDDDSED</sequence>